<feature type="transmembrane region" description="Helical" evidence="6">
    <location>
        <begin position="65"/>
        <end position="88"/>
    </location>
</feature>
<dbReference type="KEGG" id="mdb:OVN18_08545"/>
<evidence type="ECO:0000256" key="5">
    <source>
        <dbReference type="ARBA" id="ARBA00023136"/>
    </source>
</evidence>
<dbReference type="Gene3D" id="1.10.3730.20">
    <property type="match status" value="1"/>
</dbReference>
<evidence type="ECO:0000313" key="9">
    <source>
        <dbReference type="Proteomes" id="UP001164706"/>
    </source>
</evidence>
<feature type="transmembrane region" description="Helical" evidence="6">
    <location>
        <begin position="239"/>
        <end position="259"/>
    </location>
</feature>
<proteinExistence type="inferred from homology"/>
<dbReference type="AlphaFoldDB" id="A0A9E8S8N2"/>
<dbReference type="InterPro" id="IPR037185">
    <property type="entry name" value="EmrE-like"/>
</dbReference>
<sequence length="295" mass="30317">METTWRWILLAAIAPIAWGSTYVVTAQLLPADAPLWGSVLRALPAGLVLLALPTADGRRLPRGAWWWRSAVLGVLTVGAFFVLIYLAAQLLPSSIASMLMALSPAAMMLLAWPLLRERPHVLPLAGAVLGFIGVALMLATGSAAANPLGVLASLAAMGMSAVGFVLTKRWASGIAPRSVTAWQLTAGGIAIIPVAVLVEGAPPALTTTQLLGFGYVTFVATALAYVAWFTALRRLPAGAVGLVGLLNPVTGVGLGALIAGESFTGLQVVGMALVIAGILLGQPLARRGRGGRLAP</sequence>
<keyword evidence="9" id="KW-1185">Reference proteome</keyword>
<evidence type="ECO:0000256" key="1">
    <source>
        <dbReference type="ARBA" id="ARBA00004141"/>
    </source>
</evidence>
<dbReference type="Proteomes" id="UP001164706">
    <property type="component" value="Chromosome"/>
</dbReference>
<dbReference type="PANTHER" id="PTHR32322:SF2">
    <property type="entry name" value="EAMA DOMAIN-CONTAINING PROTEIN"/>
    <property type="match status" value="1"/>
</dbReference>
<keyword evidence="4 6" id="KW-1133">Transmembrane helix</keyword>
<feature type="transmembrane region" description="Helical" evidence="6">
    <location>
        <begin position="210"/>
        <end position="232"/>
    </location>
</feature>
<feature type="domain" description="EamA" evidence="7">
    <location>
        <begin position="6"/>
        <end position="138"/>
    </location>
</feature>
<dbReference type="EMBL" id="CP113089">
    <property type="protein sequence ID" value="WAB80616.1"/>
    <property type="molecule type" value="Genomic_DNA"/>
</dbReference>
<evidence type="ECO:0000256" key="2">
    <source>
        <dbReference type="ARBA" id="ARBA00007362"/>
    </source>
</evidence>
<dbReference type="InterPro" id="IPR050638">
    <property type="entry name" value="AA-Vitamin_Transporters"/>
</dbReference>
<evidence type="ECO:0000313" key="8">
    <source>
        <dbReference type="EMBL" id="WAB80616.1"/>
    </source>
</evidence>
<dbReference type="InterPro" id="IPR000620">
    <property type="entry name" value="EamA_dom"/>
</dbReference>
<feature type="transmembrane region" description="Helical" evidence="6">
    <location>
        <begin position="122"/>
        <end position="142"/>
    </location>
</feature>
<gene>
    <name evidence="8" type="ORF">OVN18_08545</name>
</gene>
<reference evidence="8" key="1">
    <citation type="submission" date="2022-11" db="EMBL/GenBank/DDBJ databases">
        <title>Description of Microcella daejonensis nov. sp, isolated from riverside soil.</title>
        <authorList>
            <person name="Molina K.M."/>
            <person name="Kim S.B."/>
        </authorList>
    </citation>
    <scope>NUCLEOTIDE SEQUENCE</scope>
    <source>
        <strain evidence="8">MMS21-STM12</strain>
    </source>
</reference>
<organism evidence="8 9">
    <name type="scientific">Microcella daejeonensis</name>
    <dbReference type="NCBI Taxonomy" id="2994971"/>
    <lineage>
        <taxon>Bacteria</taxon>
        <taxon>Bacillati</taxon>
        <taxon>Actinomycetota</taxon>
        <taxon>Actinomycetes</taxon>
        <taxon>Micrococcales</taxon>
        <taxon>Microbacteriaceae</taxon>
        <taxon>Microcella</taxon>
    </lineage>
</organism>
<evidence type="ECO:0000256" key="6">
    <source>
        <dbReference type="SAM" id="Phobius"/>
    </source>
</evidence>
<dbReference type="RefSeq" id="WP_267780295.1">
    <property type="nucleotide sequence ID" value="NZ_CP113089.1"/>
</dbReference>
<protein>
    <submittedName>
        <fullName evidence="8">DMT family transporter</fullName>
    </submittedName>
</protein>
<name>A0A9E8S8N2_9MICO</name>
<feature type="transmembrane region" description="Helical" evidence="6">
    <location>
        <begin position="148"/>
        <end position="167"/>
    </location>
</feature>
<dbReference type="GO" id="GO:0016020">
    <property type="term" value="C:membrane"/>
    <property type="evidence" value="ECO:0007669"/>
    <property type="project" value="UniProtKB-SubCell"/>
</dbReference>
<dbReference type="Pfam" id="PF00892">
    <property type="entry name" value="EamA"/>
    <property type="match status" value="2"/>
</dbReference>
<dbReference type="SUPFAM" id="SSF103481">
    <property type="entry name" value="Multidrug resistance efflux transporter EmrE"/>
    <property type="match status" value="2"/>
</dbReference>
<feature type="domain" description="EamA" evidence="7">
    <location>
        <begin position="148"/>
        <end position="280"/>
    </location>
</feature>
<feature type="transmembrane region" description="Helical" evidence="6">
    <location>
        <begin position="35"/>
        <end position="53"/>
    </location>
</feature>
<comment type="subcellular location">
    <subcellularLocation>
        <location evidence="1">Membrane</location>
        <topology evidence="1">Multi-pass membrane protein</topology>
    </subcellularLocation>
</comment>
<evidence type="ECO:0000256" key="3">
    <source>
        <dbReference type="ARBA" id="ARBA00022692"/>
    </source>
</evidence>
<feature type="transmembrane region" description="Helical" evidence="6">
    <location>
        <begin position="94"/>
        <end position="115"/>
    </location>
</feature>
<evidence type="ECO:0000259" key="7">
    <source>
        <dbReference type="Pfam" id="PF00892"/>
    </source>
</evidence>
<keyword evidence="3 6" id="KW-0812">Transmembrane</keyword>
<evidence type="ECO:0000256" key="4">
    <source>
        <dbReference type="ARBA" id="ARBA00022989"/>
    </source>
</evidence>
<keyword evidence="5 6" id="KW-0472">Membrane</keyword>
<feature type="transmembrane region" description="Helical" evidence="6">
    <location>
        <begin position="179"/>
        <end position="198"/>
    </location>
</feature>
<accession>A0A9E8S8N2</accession>
<comment type="similarity">
    <text evidence="2">Belongs to the EamA transporter family.</text>
</comment>
<dbReference type="PANTHER" id="PTHR32322">
    <property type="entry name" value="INNER MEMBRANE TRANSPORTER"/>
    <property type="match status" value="1"/>
</dbReference>
<feature type="transmembrane region" description="Helical" evidence="6">
    <location>
        <begin position="265"/>
        <end position="285"/>
    </location>
</feature>